<dbReference type="Proteomes" id="UP000288805">
    <property type="component" value="Unassembled WGS sequence"/>
</dbReference>
<dbReference type="EMBL" id="QGNW01000120">
    <property type="protein sequence ID" value="RVW94649.1"/>
    <property type="molecule type" value="Genomic_DNA"/>
</dbReference>
<evidence type="ECO:0000313" key="1">
    <source>
        <dbReference type="EMBL" id="RVW94649.1"/>
    </source>
</evidence>
<dbReference type="PANTHER" id="PTHR22940">
    <property type="entry name" value="TIMEOUT/TIMELESS-2"/>
    <property type="match status" value="1"/>
</dbReference>
<organism evidence="1 2">
    <name type="scientific">Vitis vinifera</name>
    <name type="common">Grape</name>
    <dbReference type="NCBI Taxonomy" id="29760"/>
    <lineage>
        <taxon>Eukaryota</taxon>
        <taxon>Viridiplantae</taxon>
        <taxon>Streptophyta</taxon>
        <taxon>Embryophyta</taxon>
        <taxon>Tracheophyta</taxon>
        <taxon>Spermatophyta</taxon>
        <taxon>Magnoliopsida</taxon>
        <taxon>eudicotyledons</taxon>
        <taxon>Gunneridae</taxon>
        <taxon>Pentapetalae</taxon>
        <taxon>rosids</taxon>
        <taxon>Vitales</taxon>
        <taxon>Vitaceae</taxon>
        <taxon>Viteae</taxon>
        <taxon>Vitis</taxon>
    </lineage>
</organism>
<comment type="caution">
    <text evidence="1">The sequence shown here is derived from an EMBL/GenBank/DDBJ whole genome shotgun (WGS) entry which is preliminary data.</text>
</comment>
<sequence>MSDKNKNEEEKYGDHAVVQNEIGSLGGSLPHMDDKKAKHTTDDLHYGADDSSGNEQAAVVDEVDFKVYILVSAFANNYVIQNLCWLLKFYKSNSTRTNHYITCILKKICDDLELSPMLYQLSLLTIFYNMLCEQKSFLFWKIRRECHYITSQSLLHELGSAKKESGKWGNISRHGEIGSTQGKGWMHRSIADAPGEDEADVVISHEPVYQKNDDNFSEVEEDIPPISSSEIDGNTNFNKFKDDRHCILLIGEALDRDCKVSPVRVSNKL</sequence>
<reference evidence="1 2" key="1">
    <citation type="journal article" date="2018" name="PLoS Genet.">
        <title>Population sequencing reveals clonal diversity and ancestral inbreeding in the grapevine cultivar Chardonnay.</title>
        <authorList>
            <person name="Roach M.J."/>
            <person name="Johnson D.L."/>
            <person name="Bohlmann J."/>
            <person name="van Vuuren H.J."/>
            <person name="Jones S.J."/>
            <person name="Pretorius I.S."/>
            <person name="Schmidt S.A."/>
            <person name="Borneman A.R."/>
        </authorList>
    </citation>
    <scope>NUCLEOTIDE SEQUENCE [LARGE SCALE GENOMIC DNA]</scope>
    <source>
        <strain evidence="2">cv. Chardonnay</strain>
        <tissue evidence="1">Leaf</tissue>
    </source>
</reference>
<dbReference type="InterPro" id="IPR044998">
    <property type="entry name" value="Timeless"/>
</dbReference>
<name>A0A438IE44_VITVI</name>
<proteinExistence type="predicted"/>
<dbReference type="AlphaFoldDB" id="A0A438IE44"/>
<dbReference type="PANTHER" id="PTHR22940:SF4">
    <property type="entry name" value="PROTEIN TIMELESS HOMOLOG"/>
    <property type="match status" value="1"/>
</dbReference>
<gene>
    <name evidence="1" type="ORF">CK203_030867</name>
</gene>
<protein>
    <submittedName>
        <fullName evidence="1">Uncharacterized protein</fullName>
    </submittedName>
</protein>
<accession>A0A438IE44</accession>
<evidence type="ECO:0000313" key="2">
    <source>
        <dbReference type="Proteomes" id="UP000288805"/>
    </source>
</evidence>